<evidence type="ECO:0008006" key="3">
    <source>
        <dbReference type="Google" id="ProtNLM"/>
    </source>
</evidence>
<dbReference type="AlphaFoldDB" id="A0A0D2N8F8"/>
<accession>A0A0D2N8F8</accession>
<reference evidence="2" key="1">
    <citation type="submission" date="2014-04" db="EMBL/GenBank/DDBJ databases">
        <title>Evolutionary Origins and Diversification of the Mycorrhizal Mutualists.</title>
        <authorList>
            <consortium name="DOE Joint Genome Institute"/>
            <consortium name="Mycorrhizal Genomics Consortium"/>
            <person name="Kohler A."/>
            <person name="Kuo A."/>
            <person name="Nagy L.G."/>
            <person name="Floudas D."/>
            <person name="Copeland A."/>
            <person name="Barry K.W."/>
            <person name="Cichocki N."/>
            <person name="Veneault-Fourrey C."/>
            <person name="LaButti K."/>
            <person name="Lindquist E.A."/>
            <person name="Lipzen A."/>
            <person name="Lundell T."/>
            <person name="Morin E."/>
            <person name="Murat C."/>
            <person name="Riley R."/>
            <person name="Ohm R."/>
            <person name="Sun H."/>
            <person name="Tunlid A."/>
            <person name="Henrissat B."/>
            <person name="Grigoriev I.V."/>
            <person name="Hibbett D.S."/>
            <person name="Martin F."/>
        </authorList>
    </citation>
    <scope>NUCLEOTIDE SEQUENCE [LARGE SCALE GENOMIC DNA]</scope>
    <source>
        <strain evidence="2">FD-334 SS-4</strain>
    </source>
</reference>
<protein>
    <recommendedName>
        <fullName evidence="3">F-box domain-containing protein</fullName>
    </recommendedName>
</protein>
<evidence type="ECO:0000313" key="2">
    <source>
        <dbReference type="Proteomes" id="UP000054270"/>
    </source>
</evidence>
<name>A0A0D2N8F8_HYPSF</name>
<dbReference type="EMBL" id="KN817804">
    <property type="protein sequence ID" value="KJA13011.1"/>
    <property type="molecule type" value="Genomic_DNA"/>
</dbReference>
<proteinExistence type="predicted"/>
<keyword evidence="2" id="KW-1185">Reference proteome</keyword>
<evidence type="ECO:0000313" key="1">
    <source>
        <dbReference type="EMBL" id="KJA13011.1"/>
    </source>
</evidence>
<dbReference type="Proteomes" id="UP000054270">
    <property type="component" value="Unassembled WGS sequence"/>
</dbReference>
<gene>
    <name evidence="1" type="ORF">HYPSUDRAFT_605686</name>
</gene>
<organism evidence="1 2">
    <name type="scientific">Hypholoma sublateritium (strain FD-334 SS-4)</name>
    <dbReference type="NCBI Taxonomy" id="945553"/>
    <lineage>
        <taxon>Eukaryota</taxon>
        <taxon>Fungi</taxon>
        <taxon>Dikarya</taxon>
        <taxon>Basidiomycota</taxon>
        <taxon>Agaricomycotina</taxon>
        <taxon>Agaricomycetes</taxon>
        <taxon>Agaricomycetidae</taxon>
        <taxon>Agaricales</taxon>
        <taxon>Agaricineae</taxon>
        <taxon>Strophariaceae</taxon>
        <taxon>Hypholoma</taxon>
    </lineage>
</organism>
<sequence>MSLESNLGNSNLGLPYDIQLLIIDEAASDPALLSVVKAFALTHHALREHCQRHIFSVVPYGQHVPILKILKGSPHLAHYIQTLLIPTHLLHVHQLEWVASGVEFLSKLRYLHDLRIFKEILRRNVWKVWQDLSWLHVHPQLATGLLRLIHSPALRTLQMHDIDGFPLEEFLLLGRSPHLTSLDIAELH</sequence>